<evidence type="ECO:0000256" key="3">
    <source>
        <dbReference type="ARBA" id="ARBA00023027"/>
    </source>
</evidence>
<dbReference type="Proteomes" id="UP000215127">
    <property type="component" value="Chromosome 1"/>
</dbReference>
<dbReference type="EMBL" id="LT853692">
    <property type="protein sequence ID" value="SMQ46026.1"/>
    <property type="molecule type" value="Genomic_DNA"/>
</dbReference>
<keyword evidence="8" id="KW-1185">Reference proteome</keyword>
<protein>
    <recommendedName>
        <fullName evidence="9">D-isomer specific 2-hydroxyacid dehydrogenase NAD-binding domain-containing protein</fullName>
    </recommendedName>
</protein>
<evidence type="ECO:0000256" key="2">
    <source>
        <dbReference type="ARBA" id="ARBA00023002"/>
    </source>
</evidence>
<dbReference type="Pfam" id="PF00389">
    <property type="entry name" value="2-Hacid_dh"/>
    <property type="match status" value="1"/>
</dbReference>
<dbReference type="InterPro" id="IPR050418">
    <property type="entry name" value="D-iso_2-hydroxyacid_DH_PdxB"/>
</dbReference>
<dbReference type="PANTHER" id="PTHR43761">
    <property type="entry name" value="D-ISOMER SPECIFIC 2-HYDROXYACID DEHYDROGENASE FAMILY PROTEIN (AFU_ORTHOLOGUE AFUA_1G13630)"/>
    <property type="match status" value="1"/>
</dbReference>
<dbReference type="GO" id="GO:0051287">
    <property type="term" value="F:NAD binding"/>
    <property type="evidence" value="ECO:0007669"/>
    <property type="project" value="InterPro"/>
</dbReference>
<feature type="domain" description="D-isomer specific 2-hydroxyacid dehydrogenase NAD-binding" evidence="6">
    <location>
        <begin position="108"/>
        <end position="290"/>
    </location>
</feature>
<organism evidence="7 8">
    <name type="scientific">Zymoseptoria tritici (strain ST99CH_3D7)</name>
    <dbReference type="NCBI Taxonomy" id="1276538"/>
    <lineage>
        <taxon>Eukaryota</taxon>
        <taxon>Fungi</taxon>
        <taxon>Dikarya</taxon>
        <taxon>Ascomycota</taxon>
        <taxon>Pezizomycotina</taxon>
        <taxon>Dothideomycetes</taxon>
        <taxon>Dothideomycetidae</taxon>
        <taxon>Mycosphaerellales</taxon>
        <taxon>Mycosphaerellaceae</taxon>
        <taxon>Zymoseptoria</taxon>
    </lineage>
</organism>
<gene>
    <name evidence="7" type="ORF">ZT3D7_G1171</name>
</gene>
<dbReference type="GO" id="GO:0016616">
    <property type="term" value="F:oxidoreductase activity, acting on the CH-OH group of donors, NAD or NADP as acceptor"/>
    <property type="evidence" value="ECO:0007669"/>
    <property type="project" value="InterPro"/>
</dbReference>
<dbReference type="SUPFAM" id="SSF52283">
    <property type="entry name" value="Formate/glycerate dehydrogenase catalytic domain-like"/>
    <property type="match status" value="1"/>
</dbReference>
<proteinExistence type="inferred from homology"/>
<dbReference type="InterPro" id="IPR006140">
    <property type="entry name" value="D-isomer_DH_NAD-bd"/>
</dbReference>
<dbReference type="InterPro" id="IPR036291">
    <property type="entry name" value="NAD(P)-bd_dom_sf"/>
</dbReference>
<evidence type="ECO:0000259" key="5">
    <source>
        <dbReference type="Pfam" id="PF00389"/>
    </source>
</evidence>
<feature type="domain" description="D-isomer specific 2-hydroxyacid dehydrogenase catalytic" evidence="5">
    <location>
        <begin position="28"/>
        <end position="320"/>
    </location>
</feature>
<evidence type="ECO:0000259" key="6">
    <source>
        <dbReference type="Pfam" id="PF02826"/>
    </source>
</evidence>
<evidence type="ECO:0000256" key="4">
    <source>
        <dbReference type="RuleBase" id="RU003719"/>
    </source>
</evidence>
<dbReference type="AlphaFoldDB" id="A0A1X7RF22"/>
<evidence type="ECO:0000313" key="7">
    <source>
        <dbReference type="EMBL" id="SMQ46026.1"/>
    </source>
</evidence>
<evidence type="ECO:0008006" key="9">
    <source>
        <dbReference type="Google" id="ProtNLM"/>
    </source>
</evidence>
<keyword evidence="2 4" id="KW-0560">Oxidoreductase</keyword>
<dbReference type="SUPFAM" id="SSF51735">
    <property type="entry name" value="NAD(P)-binding Rossmann-fold domains"/>
    <property type="match status" value="1"/>
</dbReference>
<evidence type="ECO:0000256" key="1">
    <source>
        <dbReference type="ARBA" id="ARBA00005854"/>
    </source>
</evidence>
<dbReference type="PANTHER" id="PTHR43761:SF1">
    <property type="entry name" value="D-ISOMER SPECIFIC 2-HYDROXYACID DEHYDROGENASE CATALYTIC DOMAIN-CONTAINING PROTEIN-RELATED"/>
    <property type="match status" value="1"/>
</dbReference>
<reference evidence="7 8" key="1">
    <citation type="submission" date="2016-06" db="EMBL/GenBank/DDBJ databases">
        <authorList>
            <person name="Kjaerup R.B."/>
            <person name="Dalgaard T.S."/>
            <person name="Juul-Madsen H.R."/>
        </authorList>
    </citation>
    <scope>NUCLEOTIDE SEQUENCE [LARGE SCALE GENOMIC DNA]</scope>
</reference>
<dbReference type="STRING" id="1276538.A0A1X7RF22"/>
<evidence type="ECO:0000313" key="8">
    <source>
        <dbReference type="Proteomes" id="UP000215127"/>
    </source>
</evidence>
<keyword evidence="3" id="KW-0520">NAD</keyword>
<comment type="similarity">
    <text evidence="1 4">Belongs to the D-isomer specific 2-hydroxyacid dehydrogenase family.</text>
</comment>
<dbReference type="InterPro" id="IPR006139">
    <property type="entry name" value="D-isomer_2_OHA_DH_cat_dom"/>
</dbReference>
<dbReference type="Gene3D" id="3.40.50.720">
    <property type="entry name" value="NAD(P)-binding Rossmann-like Domain"/>
    <property type="match status" value="2"/>
</dbReference>
<accession>A0A1X7RF22</accession>
<dbReference type="Pfam" id="PF02826">
    <property type="entry name" value="2-Hacid_dh_C"/>
    <property type="match status" value="1"/>
</dbReference>
<sequence>MSGAKKHHVVAVDGWINPPPLNFEYDFTKYPTVGQDLLLEHVKDATIVITSGRPMNRAVIEAAPVLELISVSGTGTDHIDLEAARERNVAVCRVPAQNTETVGEHAFALYFALKRRILPLHNLAADGKTWAQSPPATAKAFGKPPRVNSEETLVVVGYGAIGRHVETMGRALGMNVLIAERKGSSEIREGRISFDEAVKKGTVFFIVAPGNDSTRAMFSTPEFERMDSSALIINCGRGGVVSEKEVAAALREGTIGGYATDVFEREPATSENCPLLDPSVPNLIHTPHLAWFSAKTIRGTIETVKANIEGFVAGKPQNLVVSRKSDP</sequence>
<name>A0A1X7RF22_ZYMT9</name>